<dbReference type="InterPro" id="IPR000014">
    <property type="entry name" value="PAS"/>
</dbReference>
<evidence type="ECO:0000313" key="2">
    <source>
        <dbReference type="EMBL" id="MFD0621782.1"/>
    </source>
</evidence>
<dbReference type="InterPro" id="IPR013656">
    <property type="entry name" value="PAS_4"/>
</dbReference>
<name>A0ABW2WK12_9ACTN</name>
<evidence type="ECO:0000259" key="1">
    <source>
        <dbReference type="PROSITE" id="PS50112"/>
    </source>
</evidence>
<protein>
    <submittedName>
        <fullName evidence="2">PAS domain-containing protein</fullName>
    </submittedName>
</protein>
<sequence length="177" mass="18685">MGCCALDLDGRLTYINPAGAELVGAGAASLLGKRPWEVLLWLHDPVFEDRYREAAVSRQPTAFTARRPPDIRLSFQLYLHDSGISVHITPTGGDPSATAAKAAAPSPAGLVGATGLYHLTHLATALAEAVGVQDVVELAADQIVPAFGPEALALLAVDDGRLRITGYRGYSPELMDR</sequence>
<dbReference type="Pfam" id="PF08448">
    <property type="entry name" value="PAS_4"/>
    <property type="match status" value="1"/>
</dbReference>
<reference evidence="3" key="1">
    <citation type="journal article" date="2019" name="Int. J. Syst. Evol. Microbiol.">
        <title>The Global Catalogue of Microorganisms (GCM) 10K type strain sequencing project: providing services to taxonomists for standard genome sequencing and annotation.</title>
        <authorList>
            <consortium name="The Broad Institute Genomics Platform"/>
            <consortium name="The Broad Institute Genome Sequencing Center for Infectious Disease"/>
            <person name="Wu L."/>
            <person name="Ma J."/>
        </authorList>
    </citation>
    <scope>NUCLEOTIDE SEQUENCE [LARGE SCALE GENOMIC DNA]</scope>
    <source>
        <strain evidence="3">JCM 12607</strain>
    </source>
</reference>
<dbReference type="SUPFAM" id="SSF55785">
    <property type="entry name" value="PYP-like sensor domain (PAS domain)"/>
    <property type="match status" value="1"/>
</dbReference>
<feature type="domain" description="PAS" evidence="1">
    <location>
        <begin position="5"/>
        <end position="33"/>
    </location>
</feature>
<dbReference type="CDD" id="cd00130">
    <property type="entry name" value="PAS"/>
    <property type="match status" value="1"/>
</dbReference>
<accession>A0ABW2WK12</accession>
<comment type="caution">
    <text evidence="2">The sequence shown here is derived from an EMBL/GenBank/DDBJ whole genome shotgun (WGS) entry which is preliminary data.</text>
</comment>
<dbReference type="EMBL" id="JBHTGL010000004">
    <property type="protein sequence ID" value="MFD0621782.1"/>
    <property type="molecule type" value="Genomic_DNA"/>
</dbReference>
<proteinExistence type="predicted"/>
<evidence type="ECO:0000313" key="3">
    <source>
        <dbReference type="Proteomes" id="UP001596915"/>
    </source>
</evidence>
<keyword evidence="3" id="KW-1185">Reference proteome</keyword>
<organism evidence="2 3">
    <name type="scientific">Streptomyces sanglieri</name>
    <dbReference type="NCBI Taxonomy" id="193460"/>
    <lineage>
        <taxon>Bacteria</taxon>
        <taxon>Bacillati</taxon>
        <taxon>Actinomycetota</taxon>
        <taxon>Actinomycetes</taxon>
        <taxon>Kitasatosporales</taxon>
        <taxon>Streptomycetaceae</taxon>
        <taxon>Streptomyces</taxon>
    </lineage>
</organism>
<dbReference type="InterPro" id="IPR035965">
    <property type="entry name" value="PAS-like_dom_sf"/>
</dbReference>
<gene>
    <name evidence="2" type="ORF">ACFQ2K_02145</name>
</gene>
<feature type="non-terminal residue" evidence="2">
    <location>
        <position position="177"/>
    </location>
</feature>
<dbReference type="PROSITE" id="PS50112">
    <property type="entry name" value="PAS"/>
    <property type="match status" value="1"/>
</dbReference>
<dbReference type="Proteomes" id="UP001596915">
    <property type="component" value="Unassembled WGS sequence"/>
</dbReference>
<dbReference type="Gene3D" id="3.30.450.20">
    <property type="entry name" value="PAS domain"/>
    <property type="match status" value="1"/>
</dbReference>